<dbReference type="Proteomes" id="UP001362999">
    <property type="component" value="Unassembled WGS sequence"/>
</dbReference>
<organism evidence="2 3">
    <name type="scientific">Favolaschia claudopus</name>
    <dbReference type="NCBI Taxonomy" id="2862362"/>
    <lineage>
        <taxon>Eukaryota</taxon>
        <taxon>Fungi</taxon>
        <taxon>Dikarya</taxon>
        <taxon>Basidiomycota</taxon>
        <taxon>Agaricomycotina</taxon>
        <taxon>Agaricomycetes</taxon>
        <taxon>Agaricomycetidae</taxon>
        <taxon>Agaricales</taxon>
        <taxon>Marasmiineae</taxon>
        <taxon>Mycenaceae</taxon>
        <taxon>Favolaschia</taxon>
    </lineage>
</organism>
<gene>
    <name evidence="2" type="ORF">R3P38DRAFT_3150459</name>
</gene>
<keyword evidence="1" id="KW-0732">Signal</keyword>
<dbReference type="AlphaFoldDB" id="A0AAV9Z1E8"/>
<protein>
    <submittedName>
        <fullName evidence="2">Uncharacterized protein</fullName>
    </submittedName>
</protein>
<comment type="caution">
    <text evidence="2">The sequence shown here is derived from an EMBL/GenBank/DDBJ whole genome shotgun (WGS) entry which is preliminary data.</text>
</comment>
<evidence type="ECO:0000313" key="2">
    <source>
        <dbReference type="EMBL" id="KAK6967095.1"/>
    </source>
</evidence>
<feature type="signal peptide" evidence="1">
    <location>
        <begin position="1"/>
        <end position="17"/>
    </location>
</feature>
<evidence type="ECO:0000256" key="1">
    <source>
        <dbReference type="SAM" id="SignalP"/>
    </source>
</evidence>
<feature type="chain" id="PRO_5043945416" evidence="1">
    <location>
        <begin position="18"/>
        <end position="101"/>
    </location>
</feature>
<reference evidence="2 3" key="1">
    <citation type="journal article" date="2024" name="J Genomics">
        <title>Draft genome sequencing and assembly of Favolaschia claudopus CIRM-BRFM 2984 isolated from oak limbs.</title>
        <authorList>
            <person name="Navarro D."/>
            <person name="Drula E."/>
            <person name="Chaduli D."/>
            <person name="Cazenave R."/>
            <person name="Ahrendt S."/>
            <person name="Wang J."/>
            <person name="Lipzen A."/>
            <person name="Daum C."/>
            <person name="Barry K."/>
            <person name="Grigoriev I.V."/>
            <person name="Favel A."/>
            <person name="Rosso M.N."/>
            <person name="Martin F."/>
        </authorList>
    </citation>
    <scope>NUCLEOTIDE SEQUENCE [LARGE SCALE GENOMIC DNA]</scope>
    <source>
        <strain evidence="2 3">CIRM-BRFM 2984</strain>
    </source>
</reference>
<dbReference type="EMBL" id="JAWWNJ010000244">
    <property type="protein sequence ID" value="KAK6967095.1"/>
    <property type="molecule type" value="Genomic_DNA"/>
</dbReference>
<evidence type="ECO:0000313" key="3">
    <source>
        <dbReference type="Proteomes" id="UP001362999"/>
    </source>
</evidence>
<accession>A0AAV9Z1E8</accession>
<name>A0AAV9Z1E8_9AGAR</name>
<proteinExistence type="predicted"/>
<sequence length="101" mass="11355">MKFIALTLLSLAAFARAAPLGTRDNTITSRDAFEQATPQQRTEFLLAINPQDIHTSPEIRAQIEQVPQVAEKLGGRALTDDMIRSWLSDWQKRHESKPVQA</sequence>
<keyword evidence="3" id="KW-1185">Reference proteome</keyword>